<feature type="compositionally biased region" description="Basic and acidic residues" evidence="1">
    <location>
        <begin position="67"/>
        <end position="85"/>
    </location>
</feature>
<organism evidence="2 3">
    <name type="scientific">Cotesia congregata</name>
    <name type="common">Parasitoid wasp</name>
    <name type="synonym">Apanteles congregatus</name>
    <dbReference type="NCBI Taxonomy" id="51543"/>
    <lineage>
        <taxon>Eukaryota</taxon>
        <taxon>Metazoa</taxon>
        <taxon>Ecdysozoa</taxon>
        <taxon>Arthropoda</taxon>
        <taxon>Hexapoda</taxon>
        <taxon>Insecta</taxon>
        <taxon>Pterygota</taxon>
        <taxon>Neoptera</taxon>
        <taxon>Endopterygota</taxon>
        <taxon>Hymenoptera</taxon>
        <taxon>Apocrita</taxon>
        <taxon>Ichneumonoidea</taxon>
        <taxon>Braconidae</taxon>
        <taxon>Microgastrinae</taxon>
        <taxon>Cotesia</taxon>
    </lineage>
</organism>
<keyword evidence="3" id="KW-1185">Reference proteome</keyword>
<proteinExistence type="predicted"/>
<protein>
    <submittedName>
        <fullName evidence="2">Similar to PPP1R15A: Protein phosphatase 1 regulatory subunit 15A (Homo sapiens)</fullName>
    </submittedName>
</protein>
<dbReference type="GO" id="GO:0000164">
    <property type="term" value="C:protein phosphatase type 1 complex"/>
    <property type="evidence" value="ECO:0007669"/>
    <property type="project" value="TreeGrafter"/>
</dbReference>
<name>A0A8J2MSP4_COTCN</name>
<dbReference type="OrthoDB" id="5976067at2759"/>
<evidence type="ECO:0000313" key="3">
    <source>
        <dbReference type="Proteomes" id="UP000786811"/>
    </source>
</evidence>
<dbReference type="GO" id="GO:0005783">
    <property type="term" value="C:endoplasmic reticulum"/>
    <property type="evidence" value="ECO:0007669"/>
    <property type="project" value="TreeGrafter"/>
</dbReference>
<evidence type="ECO:0000313" key="2">
    <source>
        <dbReference type="EMBL" id="CAG5104394.1"/>
    </source>
</evidence>
<sequence>MDNPPGRYLPTNFNIFDFFFGSQPTHSLVYNSNQNLNDKNFSNNLENSYFTGTTMVNNLINSSKMNLTEDSKLESEKSSSDEKKSNTRVTGMIGGVIDALTNIVSKITNFTSTVNRSLSVTVVPQESFPTEYVVRPLTDGEHFTTDDSTLMNTSKRYQNYIRRSHTIEAFNNLSQRISDDTNNYSMWGDNAHDYYYHQQMNASLLYSQHAPDVQLAIEENFKVNKEQLKPAPDSVQKMDNNQLNSQYIKDLAMAMEESLKTIKINYKPRESGFEKSETKMTTVTDNNLSKSDDAMESDNDCVDLSAEQIFETKSRLPKKRSNNRNAVAQTLGKNRRRIPLRKSTTTGQMKHRKEKSKNIIYSAIQNDLNTWEGTVVDSSADELCSIISSSDEDENRDDQKKCSLNFENYIIVEKCALGDPPIDNIIDTSAIKDVIDEKLTESFNHSNKRVPEDCQQIHLPESPVKSQDCLVRFNLEPTVHTIIKWDFAYRAARKGPWEQMARDRDRFRTRICSTGRVIEPVLATKHRDCVWRDRFAATD</sequence>
<dbReference type="PANTHER" id="PTHR16489">
    <property type="entry name" value="GH11727P"/>
    <property type="match status" value="1"/>
</dbReference>
<evidence type="ECO:0000256" key="1">
    <source>
        <dbReference type="SAM" id="MobiDB-lite"/>
    </source>
</evidence>
<dbReference type="AlphaFoldDB" id="A0A8J2MSP4"/>
<dbReference type="PANTHER" id="PTHR16489:SF12">
    <property type="entry name" value="GH11727P"/>
    <property type="match status" value="1"/>
</dbReference>
<dbReference type="GO" id="GO:0019888">
    <property type="term" value="F:protein phosphatase regulator activity"/>
    <property type="evidence" value="ECO:0007669"/>
    <property type="project" value="TreeGrafter"/>
</dbReference>
<comment type="caution">
    <text evidence="2">The sequence shown here is derived from an EMBL/GenBank/DDBJ whole genome shotgun (WGS) entry which is preliminary data.</text>
</comment>
<dbReference type="Proteomes" id="UP000786811">
    <property type="component" value="Unassembled WGS sequence"/>
</dbReference>
<accession>A0A8J2MSP4</accession>
<feature type="region of interest" description="Disordered" evidence="1">
    <location>
        <begin position="67"/>
        <end position="87"/>
    </location>
</feature>
<reference evidence="2" key="1">
    <citation type="submission" date="2021-04" db="EMBL/GenBank/DDBJ databases">
        <authorList>
            <person name="Chebbi M.A.C M."/>
        </authorList>
    </citation>
    <scope>NUCLEOTIDE SEQUENCE</scope>
</reference>
<dbReference type="InterPro" id="IPR051254">
    <property type="entry name" value="PPP1R15"/>
</dbReference>
<gene>
    <name evidence="2" type="ORF">HICCMSTLAB_LOCUS11980</name>
</gene>
<dbReference type="GO" id="GO:0034976">
    <property type="term" value="P:response to endoplasmic reticulum stress"/>
    <property type="evidence" value="ECO:0007669"/>
    <property type="project" value="TreeGrafter"/>
</dbReference>
<dbReference type="EMBL" id="CAJNRD030001123">
    <property type="protein sequence ID" value="CAG5104394.1"/>
    <property type="molecule type" value="Genomic_DNA"/>
</dbReference>